<comment type="pathway">
    <text evidence="3">Cofactor biosynthesis; adenosylcobalamin biosynthesis.</text>
</comment>
<evidence type="ECO:0000259" key="10">
    <source>
        <dbReference type="Pfam" id="PF00155"/>
    </source>
</evidence>
<dbReference type="GO" id="GO:0048472">
    <property type="term" value="F:threonine-phosphate decarboxylase activity"/>
    <property type="evidence" value="ECO:0007669"/>
    <property type="project" value="UniProtKB-EC"/>
</dbReference>
<feature type="domain" description="Aminotransferase class I/classII large" evidence="10">
    <location>
        <begin position="61"/>
        <end position="316"/>
    </location>
</feature>
<dbReference type="GO" id="GO:0009236">
    <property type="term" value="P:cobalamin biosynthetic process"/>
    <property type="evidence" value="ECO:0007669"/>
    <property type="project" value="UniProtKB-UniPathway"/>
</dbReference>
<evidence type="ECO:0000256" key="6">
    <source>
        <dbReference type="ARBA" id="ARBA00022898"/>
    </source>
</evidence>
<dbReference type="Pfam" id="PF00155">
    <property type="entry name" value="Aminotran_1_2"/>
    <property type="match status" value="1"/>
</dbReference>
<organism evidence="11 12">
    <name type="scientific">Algicella marina</name>
    <dbReference type="NCBI Taxonomy" id="2683284"/>
    <lineage>
        <taxon>Bacteria</taxon>
        <taxon>Pseudomonadati</taxon>
        <taxon>Pseudomonadota</taxon>
        <taxon>Alphaproteobacteria</taxon>
        <taxon>Rhodobacterales</taxon>
        <taxon>Paracoccaceae</taxon>
        <taxon>Algicella</taxon>
    </lineage>
</organism>
<evidence type="ECO:0000256" key="7">
    <source>
        <dbReference type="ARBA" id="ARBA00023239"/>
    </source>
</evidence>
<sequence>MSRDHGGNLGAAIARYGGQAENWIDLSTGINRQPYPLPAIPAHAWQALPTAEASSALVAAARAAYRTDAALLPLAGAQAAIQLLPRLRPPGTVHVLEPTYNEHAASFRAAGWTVRSVATPAALPGADAAVIVNPNNPDGRLLDAGEILALSRDIPLLIVDESFMDPTPKSSIAPHLGTPGLIALRSFGKFYGLAGLRLGFAAGAQADIAALSAAAGPWAASGPALHVGRMALLDTKWQQATSRRLHTETRRLDALAEAAGWRSVGGTALFRLYQTPGAEMAQSSLARSAIWSRIFPYSESWLRLGLPGSAAEWSRLTAALA</sequence>
<evidence type="ECO:0000256" key="5">
    <source>
        <dbReference type="ARBA" id="ARBA00022573"/>
    </source>
</evidence>
<dbReference type="EMBL" id="CP046620">
    <property type="protein sequence ID" value="QHQ33966.1"/>
    <property type="molecule type" value="Genomic_DNA"/>
</dbReference>
<keyword evidence="5" id="KW-0169">Cobalamin biosynthesis</keyword>
<comment type="catalytic activity">
    <reaction evidence="9">
        <text>O-phospho-L-threonine + H(+) = (R)-1-aminopropan-2-yl phosphate + CO2</text>
        <dbReference type="Rhea" id="RHEA:11492"/>
        <dbReference type="ChEBI" id="CHEBI:15378"/>
        <dbReference type="ChEBI" id="CHEBI:16526"/>
        <dbReference type="ChEBI" id="CHEBI:58563"/>
        <dbReference type="ChEBI" id="CHEBI:58675"/>
        <dbReference type="EC" id="4.1.1.81"/>
    </reaction>
</comment>
<keyword evidence="6" id="KW-0663">Pyridoxal phosphate</keyword>
<evidence type="ECO:0000313" key="12">
    <source>
        <dbReference type="Proteomes" id="UP000464495"/>
    </source>
</evidence>
<evidence type="ECO:0000256" key="8">
    <source>
        <dbReference type="ARBA" id="ARBA00029996"/>
    </source>
</evidence>
<dbReference type="NCBIfam" id="TIGR01140">
    <property type="entry name" value="L_thr_O3P_dcar"/>
    <property type="match status" value="1"/>
</dbReference>
<dbReference type="AlphaFoldDB" id="A0A6P1SXM7"/>
<dbReference type="EC" id="4.1.1.81" evidence="4"/>
<dbReference type="PANTHER" id="PTHR42885">
    <property type="entry name" value="HISTIDINOL-PHOSPHATE AMINOTRANSFERASE-RELATED"/>
    <property type="match status" value="1"/>
</dbReference>
<comment type="cofactor">
    <cofactor evidence="1">
        <name>pyridoxal 5'-phosphate</name>
        <dbReference type="ChEBI" id="CHEBI:597326"/>
    </cofactor>
</comment>
<protein>
    <recommendedName>
        <fullName evidence="4">threonine-phosphate decarboxylase</fullName>
        <ecNumber evidence="4">4.1.1.81</ecNumber>
    </recommendedName>
    <alternativeName>
        <fullName evidence="8">L-threonine-O-3-phosphate decarboxylase</fullName>
    </alternativeName>
</protein>
<dbReference type="Gene3D" id="3.90.1150.10">
    <property type="entry name" value="Aspartate Aminotransferase, domain 1"/>
    <property type="match status" value="1"/>
</dbReference>
<dbReference type="InterPro" id="IPR004839">
    <property type="entry name" value="Aminotransferase_I/II_large"/>
</dbReference>
<dbReference type="KEGG" id="amaq:GO499_01595"/>
<dbReference type="InterPro" id="IPR004838">
    <property type="entry name" value="NHTrfase_class1_PyrdxlP-BS"/>
</dbReference>
<evidence type="ECO:0000256" key="3">
    <source>
        <dbReference type="ARBA" id="ARBA00004953"/>
    </source>
</evidence>
<evidence type="ECO:0000256" key="1">
    <source>
        <dbReference type="ARBA" id="ARBA00001933"/>
    </source>
</evidence>
<gene>
    <name evidence="11" type="ORF">GO499_01595</name>
</gene>
<dbReference type="PANTHER" id="PTHR42885:SF1">
    <property type="entry name" value="THREONINE-PHOSPHATE DECARBOXYLASE"/>
    <property type="match status" value="1"/>
</dbReference>
<evidence type="ECO:0000256" key="2">
    <source>
        <dbReference type="ARBA" id="ARBA00003444"/>
    </source>
</evidence>
<dbReference type="InterPro" id="IPR015422">
    <property type="entry name" value="PyrdxlP-dep_Trfase_small"/>
</dbReference>
<proteinExistence type="predicted"/>
<keyword evidence="7 11" id="KW-0456">Lyase</keyword>
<evidence type="ECO:0000256" key="9">
    <source>
        <dbReference type="ARBA" id="ARBA00048531"/>
    </source>
</evidence>
<dbReference type="InterPro" id="IPR005860">
    <property type="entry name" value="CobD"/>
</dbReference>
<dbReference type="UniPathway" id="UPA00148"/>
<dbReference type="PROSITE" id="PS00105">
    <property type="entry name" value="AA_TRANSFER_CLASS_1"/>
    <property type="match status" value="1"/>
</dbReference>
<dbReference type="InterPro" id="IPR015424">
    <property type="entry name" value="PyrdxlP-dep_Trfase"/>
</dbReference>
<evidence type="ECO:0000313" key="11">
    <source>
        <dbReference type="EMBL" id="QHQ33966.1"/>
    </source>
</evidence>
<dbReference type="SUPFAM" id="SSF53383">
    <property type="entry name" value="PLP-dependent transferases"/>
    <property type="match status" value="1"/>
</dbReference>
<dbReference type="InterPro" id="IPR015421">
    <property type="entry name" value="PyrdxlP-dep_Trfase_major"/>
</dbReference>
<name>A0A6P1SXM7_9RHOB</name>
<dbReference type="Proteomes" id="UP000464495">
    <property type="component" value="Chromosome"/>
</dbReference>
<dbReference type="RefSeq" id="WP_161860538.1">
    <property type="nucleotide sequence ID" value="NZ_CP046620.1"/>
</dbReference>
<keyword evidence="12" id="KW-1185">Reference proteome</keyword>
<dbReference type="GO" id="GO:0030170">
    <property type="term" value="F:pyridoxal phosphate binding"/>
    <property type="evidence" value="ECO:0007669"/>
    <property type="project" value="InterPro"/>
</dbReference>
<dbReference type="Gene3D" id="3.40.640.10">
    <property type="entry name" value="Type I PLP-dependent aspartate aminotransferase-like (Major domain)"/>
    <property type="match status" value="1"/>
</dbReference>
<dbReference type="CDD" id="cd00609">
    <property type="entry name" value="AAT_like"/>
    <property type="match status" value="1"/>
</dbReference>
<reference evidence="11 12" key="1">
    <citation type="submission" date="2019-12" db="EMBL/GenBank/DDBJ databases">
        <title>Complete genome sequence of Algicella marina strain 9Alg 56(T) isolated from the red alga Tichocarpus crinitus.</title>
        <authorList>
            <person name="Kim S.-G."/>
            <person name="Nedashkovskaya O.I."/>
        </authorList>
    </citation>
    <scope>NUCLEOTIDE SEQUENCE [LARGE SCALE GENOMIC DNA]</scope>
    <source>
        <strain evidence="11 12">9Alg 56</strain>
    </source>
</reference>
<accession>A0A6P1SXM7</accession>
<evidence type="ECO:0000256" key="4">
    <source>
        <dbReference type="ARBA" id="ARBA00012285"/>
    </source>
</evidence>
<comment type="function">
    <text evidence="2">Decarboxylates L-threonine-O-3-phosphate to yield (R)-1-amino-2-propanol O-2-phosphate, the precursor for the linkage between the nucleotide loop and the corrin ring in cobalamin.</text>
</comment>